<dbReference type="RefSeq" id="WP_238673161.1">
    <property type="nucleotide sequence ID" value="NZ_QKYD01000144.1"/>
</dbReference>
<proteinExistence type="predicted"/>
<feature type="region of interest" description="Disordered" evidence="1">
    <location>
        <begin position="20"/>
        <end position="52"/>
    </location>
</feature>
<feature type="region of interest" description="Disordered" evidence="1">
    <location>
        <begin position="60"/>
        <end position="79"/>
    </location>
</feature>
<name>A0AAX1RT82_9STAP</name>
<dbReference type="Gene3D" id="2.60.40.10">
    <property type="entry name" value="Immunoglobulins"/>
    <property type="match status" value="1"/>
</dbReference>
<comment type="caution">
    <text evidence="3">The sequence shown here is derived from an EMBL/GenBank/DDBJ whole genome shotgun (WGS) entry which is preliminary data.</text>
</comment>
<evidence type="ECO:0000313" key="4">
    <source>
        <dbReference type="Proteomes" id="UP000256337"/>
    </source>
</evidence>
<feature type="compositionally biased region" description="Basic and acidic residues" evidence="1">
    <location>
        <begin position="68"/>
        <end position="79"/>
    </location>
</feature>
<dbReference type="EMBL" id="QKYD01000144">
    <property type="protein sequence ID" value="REI19841.1"/>
    <property type="molecule type" value="Genomic_DNA"/>
</dbReference>
<evidence type="ECO:0000259" key="2">
    <source>
        <dbReference type="Pfam" id="PF17936"/>
    </source>
</evidence>
<feature type="domain" description="Bacterial Ig" evidence="2">
    <location>
        <begin position="37"/>
        <end position="78"/>
    </location>
</feature>
<accession>A0AAX1RT82</accession>
<dbReference type="InterPro" id="IPR013783">
    <property type="entry name" value="Ig-like_fold"/>
</dbReference>
<dbReference type="AlphaFoldDB" id="A0AAX1RT82"/>
<protein>
    <recommendedName>
        <fullName evidence="2">Bacterial Ig domain-containing protein</fullName>
    </recommendedName>
</protein>
<evidence type="ECO:0000313" key="3">
    <source>
        <dbReference type="EMBL" id="REI19841.1"/>
    </source>
</evidence>
<reference evidence="3 4" key="1">
    <citation type="journal article" date="2018" name="Vet. Microbiol.">
        <title>Characterisation of Staphylococcus felis isolated from cats using whole genome sequencing.</title>
        <authorList>
            <person name="Worthing K."/>
            <person name="Pang S."/>
            <person name="Trott D.J."/>
            <person name="Abraham S."/>
            <person name="Coombs G.W."/>
            <person name="Jordan D."/>
            <person name="McIntyre L."/>
            <person name="Davies M.R."/>
            <person name="Norris J."/>
        </authorList>
    </citation>
    <scope>NUCLEOTIDE SEQUENCE [LARGE SCALE GENOMIC DNA]</scope>
    <source>
        <strain evidence="3 4">F25</strain>
    </source>
</reference>
<evidence type="ECO:0000256" key="1">
    <source>
        <dbReference type="SAM" id="MobiDB-lite"/>
    </source>
</evidence>
<organism evidence="3 4">
    <name type="scientific">Staphylococcus felis</name>
    <dbReference type="NCBI Taxonomy" id="46127"/>
    <lineage>
        <taxon>Bacteria</taxon>
        <taxon>Bacillati</taxon>
        <taxon>Bacillota</taxon>
        <taxon>Bacilli</taxon>
        <taxon>Bacillales</taxon>
        <taxon>Staphylococcaceae</taxon>
        <taxon>Staphylococcus</taxon>
    </lineage>
</organism>
<dbReference type="InterPro" id="IPR041498">
    <property type="entry name" value="Big_6"/>
</dbReference>
<dbReference type="Proteomes" id="UP000256337">
    <property type="component" value="Unassembled WGS sequence"/>
</dbReference>
<gene>
    <name evidence="3" type="ORF">DOS76_10310</name>
</gene>
<dbReference type="Pfam" id="PF17936">
    <property type="entry name" value="Big_6"/>
    <property type="match status" value="1"/>
</dbReference>
<sequence>LVVPTLTVGDKIVVTSLDNAGNQSGTTSITVEDQTSPEAPTADPVTSKTTVITGTGEAGSTVTVTFPEGKKGKVKKEGR</sequence>
<feature type="non-terminal residue" evidence="3">
    <location>
        <position position="1"/>
    </location>
</feature>